<dbReference type="SUPFAM" id="SSF51445">
    <property type="entry name" value="(Trans)glycosidases"/>
    <property type="match status" value="1"/>
</dbReference>
<dbReference type="Pfam" id="PF14871">
    <property type="entry name" value="GHL6"/>
    <property type="match status" value="1"/>
</dbReference>
<evidence type="ECO:0000313" key="1">
    <source>
        <dbReference type="EMBL" id="MDG0811521.1"/>
    </source>
</evidence>
<dbReference type="EMBL" id="JAPDIA010000007">
    <property type="protein sequence ID" value="MDG0811521.1"/>
    <property type="molecule type" value="Genomic_DNA"/>
</dbReference>
<dbReference type="InterPro" id="IPR028212">
    <property type="entry name" value="GHL6"/>
</dbReference>
<dbReference type="Gene3D" id="3.40.50.880">
    <property type="match status" value="1"/>
</dbReference>
<organism evidence="1 2">
    <name type="scientific">Cohnella rhizosphaerae</name>
    <dbReference type="NCBI Taxonomy" id="1457232"/>
    <lineage>
        <taxon>Bacteria</taxon>
        <taxon>Bacillati</taxon>
        <taxon>Bacillota</taxon>
        <taxon>Bacilli</taxon>
        <taxon>Bacillales</taxon>
        <taxon>Paenibacillaceae</taxon>
        <taxon>Cohnella</taxon>
    </lineage>
</organism>
<evidence type="ECO:0008006" key="3">
    <source>
        <dbReference type="Google" id="ProtNLM"/>
    </source>
</evidence>
<dbReference type="RefSeq" id="WP_277534188.1">
    <property type="nucleotide sequence ID" value="NZ_JAPDIA010000007.1"/>
</dbReference>
<protein>
    <recommendedName>
        <fullName evidence="3">Beta-galactosidase trimerisation domain-containing protein</fullName>
    </recommendedName>
</protein>
<dbReference type="InterPro" id="IPR029062">
    <property type="entry name" value="Class_I_gatase-like"/>
</dbReference>
<dbReference type="InterPro" id="IPR017853">
    <property type="entry name" value="GH"/>
</dbReference>
<name>A0A9X4KUT1_9BACL</name>
<comment type="caution">
    <text evidence="1">The sequence shown here is derived from an EMBL/GenBank/DDBJ whole genome shotgun (WGS) entry which is preliminary data.</text>
</comment>
<gene>
    <name evidence="1" type="ORF">OMP40_20715</name>
</gene>
<evidence type="ECO:0000313" key="2">
    <source>
        <dbReference type="Proteomes" id="UP001153404"/>
    </source>
</evidence>
<keyword evidence="2" id="KW-1185">Reference proteome</keyword>
<dbReference type="AlphaFoldDB" id="A0A9X4KUT1"/>
<dbReference type="SUPFAM" id="SSF52317">
    <property type="entry name" value="Class I glutamine amidotransferase-like"/>
    <property type="match status" value="1"/>
</dbReference>
<dbReference type="Gene3D" id="3.20.20.80">
    <property type="entry name" value="Glycosidases"/>
    <property type="match status" value="1"/>
</dbReference>
<reference evidence="1" key="1">
    <citation type="submission" date="2022-10" db="EMBL/GenBank/DDBJ databases">
        <title>Comparative genomic analysis of Cohnella hashimotonis sp. nov., isolated from the International Space Station.</title>
        <authorList>
            <person name="Simpson A."/>
            <person name="Venkateswaran K."/>
        </authorList>
    </citation>
    <scope>NUCLEOTIDE SEQUENCE</scope>
    <source>
        <strain evidence="1">DSM 28161</strain>
    </source>
</reference>
<sequence length="678" mass="75490">MENNERGWWHKPQRIIQTNLQVKDTHLIEPRRLARQMKELGATALVFNVGGIYAWYPSEVEGHHVNEYLPQDFDLLKGVVDACHDEGIRFIARLDFSKTDDIVYLKRPGWFVRKPDGQPEIIGAHRPGAWSLLMSTCLNAGYRNEDVAVPVLDEVLSRYDVDAVFFNAPHFLPCWCGICKRKYERLYGVPLPADPASFAADWPSTCIRDNMDKMYRFIKGKRPEVQMILYYNLYKDNLYDRLQTTDLLCTEPQDVLSEGHRKIPEFWKPALSIKLGRSAHDVPAPLGIVHSSPGMEWRHTGLPPAEYRFWLSQIPAHGGSIWHSLTGIPETIGDKRILETVAALNRDFAQVEPYMDGAETLAQVALLWTANAAAEGWADGLINRQIPFDVLLEEQATPERLSRYKALIAPEGLALTEGMAATLAGYAAAGGHVIAEGDAADYPAWRDLLGVRDQGAAGELLSAAYLRFEGADNPLQAGLADTELLALRGAVYYAQPTAETRVLATLVPPFAPLECVGAPPERASLPVIRTDLPLALHRPSGLGGFLYFPFSLSGMLNEFKLGEHYQLLANAIDLALGADKLVEVTNYQGLQLTLFERDEYVLVHLVNGAGRRPLATNLPLHDLSLKLRLPGRRVVGVRRLIAEDALCYSEEEGAAVIDIPKLEVWECLLIRTEEAGRP</sequence>
<proteinExistence type="predicted"/>
<accession>A0A9X4KUT1</accession>
<dbReference type="Proteomes" id="UP001153404">
    <property type="component" value="Unassembled WGS sequence"/>
</dbReference>